<feature type="region of interest" description="Disordered" evidence="1">
    <location>
        <begin position="1"/>
        <end position="26"/>
    </location>
</feature>
<name>A0A154P841_DUFNO</name>
<keyword evidence="3" id="KW-1185">Reference proteome</keyword>
<evidence type="ECO:0000313" key="2">
    <source>
        <dbReference type="EMBL" id="KZC07504.1"/>
    </source>
</evidence>
<sequence length="70" mass="7340">MGGCRGGGAARGVKREEEEEGGRRAYRLGGSAVFSAGWIEERRRVPGAEGIELSSEAEGATSKDKLGCLK</sequence>
<proteinExistence type="predicted"/>
<dbReference type="Proteomes" id="UP000076502">
    <property type="component" value="Unassembled WGS sequence"/>
</dbReference>
<evidence type="ECO:0000256" key="1">
    <source>
        <dbReference type="SAM" id="MobiDB-lite"/>
    </source>
</evidence>
<dbReference type="EMBL" id="KQ434827">
    <property type="protein sequence ID" value="KZC07504.1"/>
    <property type="molecule type" value="Genomic_DNA"/>
</dbReference>
<dbReference type="AlphaFoldDB" id="A0A154P841"/>
<feature type="compositionally biased region" description="Gly residues" evidence="1">
    <location>
        <begin position="1"/>
        <end position="10"/>
    </location>
</feature>
<protein>
    <submittedName>
        <fullName evidence="2">Uncharacterized protein</fullName>
    </submittedName>
</protein>
<reference evidence="2 3" key="1">
    <citation type="submission" date="2015-07" db="EMBL/GenBank/DDBJ databases">
        <title>The genome of Dufourea novaeangliae.</title>
        <authorList>
            <person name="Pan H."/>
            <person name="Kapheim K."/>
        </authorList>
    </citation>
    <scope>NUCLEOTIDE SEQUENCE [LARGE SCALE GENOMIC DNA]</scope>
    <source>
        <strain evidence="2">0120121106</strain>
        <tissue evidence="2">Whole body</tissue>
    </source>
</reference>
<evidence type="ECO:0000313" key="3">
    <source>
        <dbReference type="Proteomes" id="UP000076502"/>
    </source>
</evidence>
<feature type="compositionally biased region" description="Basic and acidic residues" evidence="1">
    <location>
        <begin position="61"/>
        <end position="70"/>
    </location>
</feature>
<feature type="region of interest" description="Disordered" evidence="1">
    <location>
        <begin position="48"/>
        <end position="70"/>
    </location>
</feature>
<organism evidence="2 3">
    <name type="scientific">Dufourea novaeangliae</name>
    <name type="common">Sweat bee</name>
    <dbReference type="NCBI Taxonomy" id="178035"/>
    <lineage>
        <taxon>Eukaryota</taxon>
        <taxon>Metazoa</taxon>
        <taxon>Ecdysozoa</taxon>
        <taxon>Arthropoda</taxon>
        <taxon>Hexapoda</taxon>
        <taxon>Insecta</taxon>
        <taxon>Pterygota</taxon>
        <taxon>Neoptera</taxon>
        <taxon>Endopterygota</taxon>
        <taxon>Hymenoptera</taxon>
        <taxon>Apocrita</taxon>
        <taxon>Aculeata</taxon>
        <taxon>Apoidea</taxon>
        <taxon>Anthophila</taxon>
        <taxon>Halictidae</taxon>
        <taxon>Rophitinae</taxon>
        <taxon>Dufourea</taxon>
    </lineage>
</organism>
<gene>
    <name evidence="2" type="ORF">WN55_08275</name>
</gene>
<accession>A0A154P841</accession>